<dbReference type="Gene3D" id="2.40.70.10">
    <property type="entry name" value="Acid Proteases"/>
    <property type="match status" value="1"/>
</dbReference>
<organism evidence="1 2">
    <name type="scientific">Labeo rohita</name>
    <name type="common">Indian major carp</name>
    <name type="synonym">Cyprinus rohita</name>
    <dbReference type="NCBI Taxonomy" id="84645"/>
    <lineage>
        <taxon>Eukaryota</taxon>
        <taxon>Metazoa</taxon>
        <taxon>Chordata</taxon>
        <taxon>Craniata</taxon>
        <taxon>Vertebrata</taxon>
        <taxon>Euteleostomi</taxon>
        <taxon>Actinopterygii</taxon>
        <taxon>Neopterygii</taxon>
        <taxon>Teleostei</taxon>
        <taxon>Ostariophysi</taxon>
        <taxon>Cypriniformes</taxon>
        <taxon>Cyprinidae</taxon>
        <taxon>Labeoninae</taxon>
        <taxon>Labeonini</taxon>
        <taxon>Labeo</taxon>
    </lineage>
</organism>
<dbReference type="PANTHER" id="PTHR15503:SF22">
    <property type="entry name" value="TRANSPOSON TY3-I GAG POLYPROTEIN"/>
    <property type="match status" value="1"/>
</dbReference>
<dbReference type="Proteomes" id="UP000830375">
    <property type="component" value="Unassembled WGS sequence"/>
</dbReference>
<evidence type="ECO:0000313" key="1">
    <source>
        <dbReference type="EMBL" id="KAI2646150.1"/>
    </source>
</evidence>
<dbReference type="InterPro" id="IPR043502">
    <property type="entry name" value="DNA/RNA_pol_sf"/>
</dbReference>
<evidence type="ECO:0000313" key="2">
    <source>
        <dbReference type="Proteomes" id="UP000830375"/>
    </source>
</evidence>
<dbReference type="CDD" id="cd00303">
    <property type="entry name" value="retropepsin_like"/>
    <property type="match status" value="1"/>
</dbReference>
<dbReference type="PANTHER" id="PTHR15503">
    <property type="entry name" value="LDOC1 RELATED"/>
    <property type="match status" value="1"/>
</dbReference>
<dbReference type="SUPFAM" id="SSF56672">
    <property type="entry name" value="DNA/RNA polymerases"/>
    <property type="match status" value="1"/>
</dbReference>
<keyword evidence="2" id="KW-1185">Reference proteome</keyword>
<dbReference type="InterPro" id="IPR021109">
    <property type="entry name" value="Peptidase_aspartic_dom_sf"/>
</dbReference>
<reference evidence="1 2" key="1">
    <citation type="submission" date="2022-01" db="EMBL/GenBank/DDBJ databases">
        <title>A high-quality chromosome-level genome assembly of rohu carp, Labeo rohita.</title>
        <authorList>
            <person name="Arick M.A. II"/>
            <person name="Hsu C.-Y."/>
            <person name="Magbanua Z."/>
            <person name="Pechanova O."/>
            <person name="Grover C."/>
            <person name="Miller E."/>
            <person name="Thrash A."/>
            <person name="Ezzel L."/>
            <person name="Alam S."/>
            <person name="Benzie J."/>
            <person name="Hamilton M."/>
            <person name="Karsi A."/>
            <person name="Lawrence M.L."/>
            <person name="Peterson D.G."/>
        </authorList>
    </citation>
    <scope>NUCLEOTIDE SEQUENCE [LARGE SCALE GENOMIC DNA]</scope>
    <source>
        <strain evidence="2">BAU-BD-2019</strain>
        <tissue evidence="1">Blood</tissue>
    </source>
</reference>
<dbReference type="Pfam" id="PF08284">
    <property type="entry name" value="RVP_2"/>
    <property type="match status" value="1"/>
</dbReference>
<name>A0ABQ8L5W1_LABRO</name>
<accession>A0ABQ8L5W1</accession>
<dbReference type="Gene3D" id="3.10.10.10">
    <property type="entry name" value="HIV Type 1 Reverse Transcriptase, subunit A, domain 1"/>
    <property type="match status" value="1"/>
</dbReference>
<protein>
    <submittedName>
        <fullName evidence="1">Retrotransposon-derived protein PEG10</fullName>
    </submittedName>
</protein>
<proteinExistence type="predicted"/>
<comment type="caution">
    <text evidence="1">The sequence shown here is derived from an EMBL/GenBank/DDBJ whole genome shotgun (WGS) entry which is preliminary data.</text>
</comment>
<gene>
    <name evidence="1" type="ORF">H4Q32_026899</name>
</gene>
<dbReference type="EMBL" id="JACTAM010001808">
    <property type="protein sequence ID" value="KAI2646150.1"/>
    <property type="molecule type" value="Genomic_DNA"/>
</dbReference>
<dbReference type="InterPro" id="IPR032567">
    <property type="entry name" value="RTL1-rel"/>
</dbReference>
<sequence>MISTTALIDSGAAGNFISAEFARKHNIALTPFSSFLAVEALDGRPLGEGSVQSITETIRMHIGALHKESIQFYTIQSAHHKLILGLPWLRKHDPHIEWREGRLLQWGDFCQKNCVSTIQPIVRRAPAPPEADVETAKLPTVYHDLRLAFSKTKATQLPPHRPIDCAIELLPGQSPPKGRIFPLSQPESLAMNEYIKEELAKGFIRPSTSPASAGFFFVKKKDGGLRPCIDYVVGSPFPRWRITFETWVFDAKG</sequence>